<dbReference type="SUPFAM" id="SSF54862">
    <property type="entry name" value="4Fe-4S ferredoxins"/>
    <property type="match status" value="1"/>
</dbReference>
<dbReference type="Pfam" id="PF12837">
    <property type="entry name" value="Fer4_6"/>
    <property type="match status" value="1"/>
</dbReference>
<reference evidence="3" key="1">
    <citation type="submission" date="2016-10" db="EMBL/GenBank/DDBJ databases">
        <authorList>
            <person name="Varghese N."/>
            <person name="Submissions S."/>
        </authorList>
    </citation>
    <scope>NUCLEOTIDE SEQUENCE [LARGE SCALE GENOMIC DNA]</scope>
    <source>
        <strain evidence="3">DSM 3384</strain>
    </source>
</reference>
<dbReference type="AlphaFoldDB" id="A0A1H2J538"/>
<dbReference type="Proteomes" id="UP000199608">
    <property type="component" value="Unassembled WGS sequence"/>
</dbReference>
<dbReference type="EMBL" id="FNLL01000010">
    <property type="protein sequence ID" value="SDU51412.1"/>
    <property type="molecule type" value="Genomic_DNA"/>
</dbReference>
<sequence>MSKPAKKIIKEIKVDPSKCNGCRACEKACAAFHAIPKYSSFNPARSRIKVVIDERNDQWVPVRAGGYTQAECNGRNHYVIDGKEYSECAFCPASCPSRSWFKEPDSGLPLKCDMCEDVPPLSEPMCVQICARDCLTYSEREVAVAEEETQEADNQMELKTAYESLVKKHGQKKVVDTFSRLSKR</sequence>
<dbReference type="PROSITE" id="PS51379">
    <property type="entry name" value="4FE4S_FER_2"/>
    <property type="match status" value="1"/>
</dbReference>
<evidence type="ECO:0000313" key="3">
    <source>
        <dbReference type="Proteomes" id="UP000199608"/>
    </source>
</evidence>
<dbReference type="RefSeq" id="WP_014959478.1">
    <property type="nucleotide sequence ID" value="NZ_FNLL01000010.1"/>
</dbReference>
<name>A0A1H2J538_9BACT</name>
<feature type="domain" description="4Fe-4S ferredoxin-type" evidence="1">
    <location>
        <begin position="10"/>
        <end position="40"/>
    </location>
</feature>
<dbReference type="Gene3D" id="3.30.70.20">
    <property type="match status" value="1"/>
</dbReference>
<dbReference type="InterPro" id="IPR017896">
    <property type="entry name" value="4Fe4S_Fe-S-bd"/>
</dbReference>
<evidence type="ECO:0000313" key="2">
    <source>
        <dbReference type="EMBL" id="SDU51412.1"/>
    </source>
</evidence>
<gene>
    <name evidence="2" type="ORF">SAMN04487931_110179</name>
</gene>
<evidence type="ECO:0000259" key="1">
    <source>
        <dbReference type="PROSITE" id="PS51379"/>
    </source>
</evidence>
<accession>A0A1H2J538</accession>
<proteinExistence type="predicted"/>
<keyword evidence="3" id="KW-1185">Reference proteome</keyword>
<organism evidence="2 3">
    <name type="scientific">Desulfobacula phenolica</name>
    <dbReference type="NCBI Taxonomy" id="90732"/>
    <lineage>
        <taxon>Bacteria</taxon>
        <taxon>Pseudomonadati</taxon>
        <taxon>Thermodesulfobacteriota</taxon>
        <taxon>Desulfobacteria</taxon>
        <taxon>Desulfobacterales</taxon>
        <taxon>Desulfobacteraceae</taxon>
        <taxon>Desulfobacula</taxon>
    </lineage>
</organism>
<protein>
    <submittedName>
        <fullName evidence="2">Fe-S-cluster-containing dehydrogenase component</fullName>
    </submittedName>
</protein>